<dbReference type="AlphaFoldDB" id="A0ABD3P3R2"/>
<dbReference type="EMBL" id="JALLAZ020001027">
    <property type="protein sequence ID" value="KAL3782234.1"/>
    <property type="molecule type" value="Genomic_DNA"/>
</dbReference>
<feature type="domain" description="Helicase-associated" evidence="3">
    <location>
        <begin position="341"/>
        <end position="411"/>
    </location>
</feature>
<sequence>METAGVCNNDSNAYDALAADVTAQAAQAIAASASSYNIPAGGIVTHDAYAGFANYVAAAQNRTAGIEFMVFDASTVAPGNSDLLPVAVHGMENVGCHTEALVFPEEAHNKNTGPSGRQIMDALIEEHKRALADLNQAEEEFKRAEERLVKAKEYKSTLDAHVNAVAESTVEELLGENNRWNEMFRVLVEYKRVNGHCHVMRNPNRNKSMERKHNSSENSSLQSLRTWVGQVRLDARSSAGHPNCLEPYKIIALNRLGFDWEPRESYWMTMFEQLKSYLKKSGGKMPPRFVNNQKFALGQWCDTQLDSYRKFRSGKSAAYISQEKIDMLNQIGFIWDKRGQMWKENYERLKEFKAQHGHCNATASNNGRDKSFGMWVTKQKRKYANWKEGETESQEFSLTDEQAALMDLIGFGECVETDGRKFRRIERQENASKVTDGHQLQHQRKL</sequence>
<organism evidence="4 5">
    <name type="scientific">Stephanodiscus triporus</name>
    <dbReference type="NCBI Taxonomy" id="2934178"/>
    <lineage>
        <taxon>Eukaryota</taxon>
        <taxon>Sar</taxon>
        <taxon>Stramenopiles</taxon>
        <taxon>Ochrophyta</taxon>
        <taxon>Bacillariophyta</taxon>
        <taxon>Coscinodiscophyceae</taxon>
        <taxon>Thalassiosirophycidae</taxon>
        <taxon>Stephanodiscales</taxon>
        <taxon>Stephanodiscaceae</taxon>
        <taxon>Stephanodiscus</taxon>
    </lineage>
</organism>
<dbReference type="Pfam" id="PF03457">
    <property type="entry name" value="HA"/>
    <property type="match status" value="3"/>
</dbReference>
<protein>
    <recommendedName>
        <fullName evidence="3">Helicase-associated domain-containing protein</fullName>
    </recommendedName>
</protein>
<dbReference type="Proteomes" id="UP001530315">
    <property type="component" value="Unassembled WGS sequence"/>
</dbReference>
<comment type="caution">
    <text evidence="4">The sequence shown here is derived from an EMBL/GenBank/DDBJ whole genome shotgun (WGS) entry which is preliminary data.</text>
</comment>
<dbReference type="PANTHER" id="PTHR33418:SF1">
    <property type="entry name" value="HELICASE-ASSOCIATED DOMAIN-CONTAINING PROTEIN"/>
    <property type="match status" value="1"/>
</dbReference>
<evidence type="ECO:0000313" key="5">
    <source>
        <dbReference type="Proteomes" id="UP001530315"/>
    </source>
</evidence>
<accession>A0ABD3P3R2</accession>
<feature type="domain" description="Helicase-associated" evidence="3">
    <location>
        <begin position="178"/>
        <end position="258"/>
    </location>
</feature>
<keyword evidence="5" id="KW-1185">Reference proteome</keyword>
<feature type="coiled-coil region" evidence="1">
    <location>
        <begin position="117"/>
        <end position="154"/>
    </location>
</feature>
<keyword evidence="1" id="KW-0175">Coiled coil</keyword>
<dbReference type="PANTHER" id="PTHR33418">
    <property type="entry name" value="HELICASE-ASSOCIATED"/>
    <property type="match status" value="1"/>
</dbReference>
<reference evidence="4 5" key="1">
    <citation type="submission" date="2024-10" db="EMBL/GenBank/DDBJ databases">
        <title>Updated reference genomes for cyclostephanoid diatoms.</title>
        <authorList>
            <person name="Roberts W.R."/>
            <person name="Alverson A.J."/>
        </authorList>
    </citation>
    <scope>NUCLEOTIDE SEQUENCE [LARGE SCALE GENOMIC DNA]</scope>
    <source>
        <strain evidence="4 5">AJA276-08</strain>
    </source>
</reference>
<gene>
    <name evidence="4" type="ORF">ACHAW5_003943</name>
</gene>
<evidence type="ECO:0000313" key="4">
    <source>
        <dbReference type="EMBL" id="KAL3782234.1"/>
    </source>
</evidence>
<proteinExistence type="predicted"/>
<evidence type="ECO:0000256" key="1">
    <source>
        <dbReference type="SAM" id="Coils"/>
    </source>
</evidence>
<dbReference type="InterPro" id="IPR005114">
    <property type="entry name" value="Helicase_assoc"/>
</dbReference>
<evidence type="ECO:0000256" key="2">
    <source>
        <dbReference type="SAM" id="MobiDB-lite"/>
    </source>
</evidence>
<feature type="region of interest" description="Disordered" evidence="2">
    <location>
        <begin position="199"/>
        <end position="219"/>
    </location>
</feature>
<feature type="domain" description="Helicase-associated" evidence="3">
    <location>
        <begin position="264"/>
        <end position="333"/>
    </location>
</feature>
<dbReference type="Gene3D" id="6.10.140.530">
    <property type="match status" value="3"/>
</dbReference>
<name>A0ABD3P3R2_9STRA</name>
<evidence type="ECO:0000259" key="3">
    <source>
        <dbReference type="Pfam" id="PF03457"/>
    </source>
</evidence>